<evidence type="ECO:0000313" key="2">
    <source>
        <dbReference type="EMBL" id="TDE94263.1"/>
    </source>
</evidence>
<feature type="region of interest" description="Disordered" evidence="1">
    <location>
        <begin position="350"/>
        <end position="388"/>
    </location>
</feature>
<sequence>MPSFAFESGHLVPATFGRQGPSRLNPDHRSALRRYLLDVLEADLFPICWSDGAEPVLTAMDPAGQVVTALVVDRLDEATLMRALAGAGENAAASWLTIAGRYRSGVAGFRRDWNAFRESRPAGAQPGPQLYLVAGDVSAEVLAGLRVMHGVRVVAVDVREGPSGAPLLDVTDVAPSRVRVFDGEAEPELAPVTGPVAPVGSTAVPETAPASIGRAAAPATAPAPAEPVRSAPVAAAATAPPPQPPAAHPTTRFPLRREPEPVRASEHLRAVAALVDAPVRIVLRSRERDHTAWLRQDGVVVVSGGVEHGELDAAAAHLLGHEPADAWSQWRFAEGGLALADARAEVIRTDRSGHRQAPAAQAARTGGEPSRRALRSTEGNGSRRGARH</sequence>
<name>A0ABY2E4Y1_9MICO</name>
<evidence type="ECO:0000313" key="3">
    <source>
        <dbReference type="Proteomes" id="UP000504882"/>
    </source>
</evidence>
<keyword evidence="3" id="KW-1185">Reference proteome</keyword>
<feature type="region of interest" description="Disordered" evidence="1">
    <location>
        <begin position="185"/>
        <end position="254"/>
    </location>
</feature>
<feature type="compositionally biased region" description="Low complexity" evidence="1">
    <location>
        <begin position="208"/>
        <end position="238"/>
    </location>
</feature>
<accession>A0ABY2E4Y1</accession>
<dbReference type="RefSeq" id="WP_133107989.1">
    <property type="nucleotide sequence ID" value="NZ_SMNA01000005.1"/>
</dbReference>
<comment type="caution">
    <text evidence="2">The sequence shown here is derived from an EMBL/GenBank/DDBJ whole genome shotgun (WGS) entry which is preliminary data.</text>
</comment>
<dbReference type="Proteomes" id="UP000504882">
    <property type="component" value="Unassembled WGS sequence"/>
</dbReference>
<dbReference type="EMBL" id="SMNA01000005">
    <property type="protein sequence ID" value="TDE94263.1"/>
    <property type="molecule type" value="Genomic_DNA"/>
</dbReference>
<evidence type="ECO:0000256" key="1">
    <source>
        <dbReference type="SAM" id="MobiDB-lite"/>
    </source>
</evidence>
<protein>
    <recommendedName>
        <fullName evidence="4">RAMA domain-containing protein</fullName>
    </recommendedName>
</protein>
<reference evidence="2 3" key="1">
    <citation type="submission" date="2019-03" db="EMBL/GenBank/DDBJ databases">
        <title>Genomic features of bacteria from cold environments.</title>
        <authorList>
            <person name="Shen L."/>
        </authorList>
    </citation>
    <scope>NUCLEOTIDE SEQUENCE [LARGE SCALE GENOMIC DNA]</scope>
    <source>
        <strain evidence="3">T3246-1</strain>
    </source>
</reference>
<gene>
    <name evidence="2" type="ORF">EXU48_12605</name>
</gene>
<evidence type="ECO:0008006" key="4">
    <source>
        <dbReference type="Google" id="ProtNLM"/>
    </source>
</evidence>
<organism evidence="2 3">
    <name type="scientific">Occultella glacieicola</name>
    <dbReference type="NCBI Taxonomy" id="2518684"/>
    <lineage>
        <taxon>Bacteria</taxon>
        <taxon>Bacillati</taxon>
        <taxon>Actinomycetota</taxon>
        <taxon>Actinomycetes</taxon>
        <taxon>Micrococcales</taxon>
        <taxon>Ruaniaceae</taxon>
        <taxon>Occultella</taxon>
    </lineage>
</organism>
<proteinExistence type="predicted"/>